<evidence type="ECO:0000256" key="10">
    <source>
        <dbReference type="PROSITE-ProRule" id="PRU00703"/>
    </source>
</evidence>
<evidence type="ECO:0000313" key="14">
    <source>
        <dbReference type="Proteomes" id="UP000039865"/>
    </source>
</evidence>
<evidence type="ECO:0000256" key="7">
    <source>
        <dbReference type="ARBA" id="ARBA00023122"/>
    </source>
</evidence>
<dbReference type="Pfam" id="PF00654">
    <property type="entry name" value="Voltage_CLC"/>
    <property type="match status" value="1"/>
</dbReference>
<dbReference type="PANTHER" id="PTHR11689">
    <property type="entry name" value="CHLORIDE CHANNEL PROTEIN CLC FAMILY MEMBER"/>
    <property type="match status" value="1"/>
</dbReference>
<feature type="domain" description="CBS" evidence="12">
    <location>
        <begin position="729"/>
        <end position="782"/>
    </location>
</feature>
<feature type="transmembrane region" description="Helical" evidence="11">
    <location>
        <begin position="44"/>
        <end position="69"/>
    </location>
</feature>
<dbReference type="PRINTS" id="PR00762">
    <property type="entry name" value="CLCHANNEL"/>
</dbReference>
<keyword evidence="6 11" id="KW-0406">Ion transport</keyword>
<evidence type="ECO:0000256" key="2">
    <source>
        <dbReference type="ARBA" id="ARBA00022448"/>
    </source>
</evidence>
<evidence type="ECO:0000256" key="3">
    <source>
        <dbReference type="ARBA" id="ARBA00022692"/>
    </source>
</evidence>
<dbReference type="OMA" id="FMHEHIH"/>
<comment type="subcellular location">
    <subcellularLocation>
        <location evidence="1 11">Membrane</location>
        <topology evidence="1 11">Multi-pass membrane protein</topology>
    </subcellularLocation>
</comment>
<evidence type="ECO:0000256" key="11">
    <source>
        <dbReference type="RuleBase" id="RU361221"/>
    </source>
</evidence>
<sequence>MRPDKSFRIYPRPDQDYKKKDSLDIQKVTGKLYGKRPTGNKVQAYLWILCFIIGVVMGSIAFIMDIIVVELVDLKWQSTQDIARTNVGLGWFVLILYSLCFVFIAAVISVYIAPAAIGSGVAEAMGLLNGIAQQDYICLKTLVVKTLGVSLAVAGGLCGGKEGPLVHIGSIVGYASAYIPMKFTRYFRNDFEKRKLMAVGTAAGVSAAFGAPIGGSLFAYEISKPSTFWSFSLTWKTFFASTISTFVLSVFKQLYDGKFPIYVSSSDIVKLGASQKPVTLDSLFAAVIIGISGGFLGACFIRINNQINKYRKQYLKEKWMKVAEALCLTLVTMTTFYIAMYIKYASDDDPNNDTEICQKLKPEVPSREFLCPEGTFDRLATILFDTQSNTIKTFMSDRREILWQNALIFGIIWYIFLCLTSGVAAPLGIFIPCILIGCSLGHLYFKIHYMIFSASDSELIRPSTFAILGSTAVLAGSTRMTYSLAVIMLETTSSVDIFLPIIFTLFVSYGSGTLLINKSIYRSALRSKNIPLLLKDIPKENGHYQAQQLMSSPVRAFNFIVKVQDVLFQLSTTTINGFPVLNCHRRVIGIIERDTLIVLIKNKAWYSVKGEVEEVKEADVQTNAKNKTSTERYVSTQSINRLDEEQLIDMVSDNTITNQEQLLHKDMWDNLTRREYLDDKDYVKYPLQEDKLQWEDLNQNFKSLIRDYKDILDIAKANLERELDLRPYMIDRPFTVCSQDKFSKVLKIFIQMQLRQLPVVSESNGQILGIITRQDLFQYMTL</sequence>
<proteinExistence type="inferred from homology"/>
<feature type="transmembrane region" description="Helical" evidence="11">
    <location>
        <begin position="323"/>
        <end position="342"/>
    </location>
</feature>
<keyword evidence="8 11" id="KW-0472">Membrane</keyword>
<dbReference type="Gene3D" id="1.10.3080.10">
    <property type="entry name" value="Clc chloride channel"/>
    <property type="match status" value="1"/>
</dbReference>
<evidence type="ECO:0000256" key="6">
    <source>
        <dbReference type="ARBA" id="ARBA00023065"/>
    </source>
</evidence>
<dbReference type="SUPFAM" id="SSF54631">
    <property type="entry name" value="CBS-domain pair"/>
    <property type="match status" value="1"/>
</dbReference>
<feature type="transmembrane region" description="Helical" evidence="11">
    <location>
        <begin position="497"/>
        <end position="516"/>
    </location>
</feature>
<evidence type="ECO:0000256" key="4">
    <source>
        <dbReference type="ARBA" id="ARBA00022737"/>
    </source>
</evidence>
<keyword evidence="5 11" id="KW-1133">Transmembrane helix</keyword>
<dbReference type="InterPro" id="IPR051280">
    <property type="entry name" value="Cl-channel/antiporter"/>
</dbReference>
<organism evidence="13 14">
    <name type="scientific">Stylonychia lemnae</name>
    <name type="common">Ciliate</name>
    <dbReference type="NCBI Taxonomy" id="5949"/>
    <lineage>
        <taxon>Eukaryota</taxon>
        <taxon>Sar</taxon>
        <taxon>Alveolata</taxon>
        <taxon>Ciliophora</taxon>
        <taxon>Intramacronucleata</taxon>
        <taxon>Spirotrichea</taxon>
        <taxon>Stichotrichia</taxon>
        <taxon>Sporadotrichida</taxon>
        <taxon>Oxytrichidae</taxon>
        <taxon>Stylonychinae</taxon>
        <taxon>Stylonychia</taxon>
    </lineage>
</organism>
<keyword evidence="3 11" id="KW-0812">Transmembrane</keyword>
<evidence type="ECO:0000259" key="12">
    <source>
        <dbReference type="PROSITE" id="PS51371"/>
    </source>
</evidence>
<keyword evidence="2 11" id="KW-0813">Transport</keyword>
<evidence type="ECO:0000313" key="13">
    <source>
        <dbReference type="EMBL" id="CDW77635.1"/>
    </source>
</evidence>
<dbReference type="EMBL" id="CCKQ01006327">
    <property type="protein sequence ID" value="CDW77635.1"/>
    <property type="molecule type" value="Genomic_DNA"/>
</dbReference>
<keyword evidence="14" id="KW-1185">Reference proteome</keyword>
<evidence type="ECO:0000256" key="9">
    <source>
        <dbReference type="ARBA" id="ARBA00023214"/>
    </source>
</evidence>
<evidence type="ECO:0000256" key="8">
    <source>
        <dbReference type="ARBA" id="ARBA00023136"/>
    </source>
</evidence>
<comment type="similarity">
    <text evidence="11">Belongs to the chloride channel (TC 2.A.49) family.</text>
</comment>
<dbReference type="PANTHER" id="PTHR11689:SF136">
    <property type="entry name" value="H(+)_CL(-) EXCHANGE TRANSPORTER 7"/>
    <property type="match status" value="1"/>
</dbReference>
<dbReference type="GO" id="GO:0016020">
    <property type="term" value="C:membrane"/>
    <property type="evidence" value="ECO:0007669"/>
    <property type="project" value="UniProtKB-SubCell"/>
</dbReference>
<dbReference type="InterPro" id="IPR001807">
    <property type="entry name" value="ClC"/>
</dbReference>
<feature type="transmembrane region" description="Helical" evidence="11">
    <location>
        <begin position="423"/>
        <end position="445"/>
    </location>
</feature>
<dbReference type="InParanoid" id="A0A078A5W1"/>
<evidence type="ECO:0000256" key="5">
    <source>
        <dbReference type="ARBA" id="ARBA00022989"/>
    </source>
</evidence>
<keyword evidence="9 11" id="KW-0868">Chloride</keyword>
<feature type="transmembrane region" description="Helical" evidence="11">
    <location>
        <begin position="283"/>
        <end position="303"/>
    </location>
</feature>
<dbReference type="OrthoDB" id="428525at2759"/>
<dbReference type="SUPFAM" id="SSF81340">
    <property type="entry name" value="Clc chloride channel"/>
    <property type="match status" value="1"/>
</dbReference>
<dbReference type="SMART" id="SM00116">
    <property type="entry name" value="CBS"/>
    <property type="match status" value="2"/>
</dbReference>
<feature type="transmembrane region" description="Helical" evidence="11">
    <location>
        <begin position="465"/>
        <end position="485"/>
    </location>
</feature>
<dbReference type="Gene3D" id="3.10.580.10">
    <property type="entry name" value="CBS-domain"/>
    <property type="match status" value="2"/>
</dbReference>
<dbReference type="Pfam" id="PF00571">
    <property type="entry name" value="CBS"/>
    <property type="match status" value="1"/>
</dbReference>
<gene>
    <name evidence="13" type="primary">Contig4073.g4354</name>
    <name evidence="13" type="ORF">STYLEM_6599</name>
</gene>
<feature type="transmembrane region" description="Helical" evidence="11">
    <location>
        <begin position="196"/>
        <end position="220"/>
    </location>
</feature>
<comment type="caution">
    <text evidence="11">Lacks conserved residue(s) required for the propagation of feature annotation.</text>
</comment>
<evidence type="ECO:0000256" key="1">
    <source>
        <dbReference type="ARBA" id="ARBA00004141"/>
    </source>
</evidence>
<accession>A0A078A5W1</accession>
<dbReference type="Proteomes" id="UP000039865">
    <property type="component" value="Unassembled WGS sequence"/>
</dbReference>
<name>A0A078A5W1_STYLE</name>
<keyword evidence="4" id="KW-0677">Repeat</keyword>
<dbReference type="GO" id="GO:0005254">
    <property type="term" value="F:chloride channel activity"/>
    <property type="evidence" value="ECO:0007669"/>
    <property type="project" value="UniProtKB-UniRule"/>
</dbReference>
<feature type="transmembrane region" description="Helical" evidence="11">
    <location>
        <begin position="401"/>
        <end position="417"/>
    </location>
</feature>
<dbReference type="InterPro" id="IPR046342">
    <property type="entry name" value="CBS_dom_sf"/>
</dbReference>
<feature type="transmembrane region" description="Helical" evidence="11">
    <location>
        <begin position="89"/>
        <end position="113"/>
    </location>
</feature>
<protein>
    <recommendedName>
        <fullName evidence="11">Chloride channel protein</fullName>
    </recommendedName>
</protein>
<reference evidence="13 14" key="1">
    <citation type="submission" date="2014-06" db="EMBL/GenBank/DDBJ databases">
        <authorList>
            <person name="Swart Estienne"/>
        </authorList>
    </citation>
    <scope>NUCLEOTIDE SEQUENCE [LARGE SCALE GENOMIC DNA]</scope>
    <source>
        <strain evidence="13 14">130c</strain>
    </source>
</reference>
<dbReference type="PROSITE" id="PS51371">
    <property type="entry name" value="CBS"/>
    <property type="match status" value="1"/>
</dbReference>
<dbReference type="InterPro" id="IPR014743">
    <property type="entry name" value="Cl-channel_core"/>
</dbReference>
<keyword evidence="7 10" id="KW-0129">CBS domain</keyword>
<dbReference type="AlphaFoldDB" id="A0A078A5W1"/>
<dbReference type="InterPro" id="IPR000644">
    <property type="entry name" value="CBS_dom"/>
</dbReference>